<dbReference type="Pfam" id="PF16594">
    <property type="entry name" value="ATP-synt_Z"/>
    <property type="match status" value="1"/>
</dbReference>
<dbReference type="AlphaFoldDB" id="A0A2P5WVN3"/>
<reference evidence="2 3" key="1">
    <citation type="submission" date="2015-01" db="EMBL/GenBank/DDBJ databases">
        <title>Genome of allotetraploid Gossypium barbadense reveals genomic plasticity and fiber elongation in cotton evolution.</title>
        <authorList>
            <person name="Chen X."/>
            <person name="Liu X."/>
            <person name="Zhao B."/>
            <person name="Zheng H."/>
            <person name="Hu Y."/>
            <person name="Lu G."/>
            <person name="Yang C."/>
            <person name="Chen J."/>
            <person name="Shan C."/>
            <person name="Zhang L."/>
            <person name="Zhou Y."/>
            <person name="Wang L."/>
            <person name="Guo W."/>
            <person name="Bai Y."/>
            <person name="Ruan J."/>
            <person name="Shangguan X."/>
            <person name="Mao Y."/>
            <person name="Jiang J."/>
            <person name="Zhu Y."/>
            <person name="Lei J."/>
            <person name="Kang H."/>
            <person name="Chen S."/>
            <person name="He X."/>
            <person name="Wang R."/>
            <person name="Wang Y."/>
            <person name="Chen J."/>
            <person name="Wang L."/>
            <person name="Yu S."/>
            <person name="Wang B."/>
            <person name="Wei J."/>
            <person name="Song S."/>
            <person name="Lu X."/>
            <person name="Gao Z."/>
            <person name="Gu W."/>
            <person name="Deng X."/>
            <person name="Ma D."/>
            <person name="Wang S."/>
            <person name="Liang W."/>
            <person name="Fang L."/>
            <person name="Cai C."/>
            <person name="Zhu X."/>
            <person name="Zhou B."/>
            <person name="Zhang Y."/>
            <person name="Chen Z."/>
            <person name="Xu S."/>
            <person name="Zhu R."/>
            <person name="Wang S."/>
            <person name="Zhang T."/>
            <person name="Zhao G."/>
        </authorList>
    </citation>
    <scope>NUCLEOTIDE SEQUENCE [LARGE SCALE GENOMIC DNA]</scope>
    <source>
        <strain evidence="3">cv. Xinhai21</strain>
        <tissue evidence="2">Leaf</tissue>
    </source>
</reference>
<dbReference type="OrthoDB" id="1423823at2759"/>
<evidence type="ECO:0000313" key="3">
    <source>
        <dbReference type="Proteomes" id="UP000239757"/>
    </source>
</evidence>
<feature type="transmembrane region" description="Helical" evidence="1">
    <location>
        <begin position="167"/>
        <end position="186"/>
    </location>
</feature>
<protein>
    <submittedName>
        <fullName evidence="2">Uncharacterized protein</fullName>
    </submittedName>
</protein>
<organism evidence="2 3">
    <name type="scientific">Gossypium barbadense</name>
    <name type="common">Sea Island cotton</name>
    <name type="synonym">Hibiscus barbadensis</name>
    <dbReference type="NCBI Taxonomy" id="3634"/>
    <lineage>
        <taxon>Eukaryota</taxon>
        <taxon>Viridiplantae</taxon>
        <taxon>Streptophyta</taxon>
        <taxon>Embryophyta</taxon>
        <taxon>Tracheophyta</taxon>
        <taxon>Spermatophyta</taxon>
        <taxon>Magnoliopsida</taxon>
        <taxon>eudicotyledons</taxon>
        <taxon>Gunneridae</taxon>
        <taxon>Pentapetalae</taxon>
        <taxon>rosids</taxon>
        <taxon>malvids</taxon>
        <taxon>Malvales</taxon>
        <taxon>Malvaceae</taxon>
        <taxon>Malvoideae</taxon>
        <taxon>Gossypium</taxon>
    </lineage>
</organism>
<dbReference type="EMBL" id="KZ666354">
    <property type="protein sequence ID" value="PPR95134.1"/>
    <property type="molecule type" value="Genomic_DNA"/>
</dbReference>
<keyword evidence="1" id="KW-0472">Membrane</keyword>
<keyword evidence="1" id="KW-0812">Transmembrane</keyword>
<dbReference type="PANTHER" id="PTHR35165">
    <property type="entry name" value="OS08G0113900 PROTEIN"/>
    <property type="match status" value="1"/>
</dbReference>
<feature type="transmembrane region" description="Helical" evidence="1">
    <location>
        <begin position="121"/>
        <end position="146"/>
    </location>
</feature>
<dbReference type="InterPro" id="IPR032238">
    <property type="entry name" value="ATP-synth_Z"/>
</dbReference>
<name>A0A2P5WVN3_GOSBA</name>
<proteinExistence type="predicted"/>
<evidence type="ECO:0000256" key="1">
    <source>
        <dbReference type="SAM" id="Phobius"/>
    </source>
</evidence>
<accession>A0A2P5WVN3</accession>
<sequence>MGADYNPTTFSLEEKRNVDIRQHSGKDEPYPLKRSSLSSWSYLDEHHPNSENLTYLQLLPLPTQVGMGSDEEERLERKSEELKKVVHTCIACLWSFLVSLSGALMLGWWGYEYHPTNSQLWLVPFGLILFVPPLIIWFAIFVSYFCNFTGDGSSSSLHDPEKMIDHVIPTPIILFILFLSSFSFILG</sequence>
<dbReference type="PANTHER" id="PTHR35165:SF1">
    <property type="entry name" value="OS04G0577375 PROTEIN"/>
    <property type="match status" value="1"/>
</dbReference>
<keyword evidence="1" id="KW-1133">Transmembrane helix</keyword>
<dbReference type="Proteomes" id="UP000239757">
    <property type="component" value="Unassembled WGS sequence"/>
</dbReference>
<gene>
    <name evidence="2" type="ORF">GOBAR_AA25535</name>
</gene>
<evidence type="ECO:0000313" key="2">
    <source>
        <dbReference type="EMBL" id="PPR95134.1"/>
    </source>
</evidence>
<feature type="transmembrane region" description="Helical" evidence="1">
    <location>
        <begin position="85"/>
        <end position="109"/>
    </location>
</feature>